<keyword evidence="3" id="KW-1185">Reference proteome</keyword>
<dbReference type="GO" id="GO:0006399">
    <property type="term" value="P:tRNA metabolic process"/>
    <property type="evidence" value="ECO:0000318"/>
    <property type="project" value="GO_Central"/>
</dbReference>
<gene>
    <name evidence="1" type="ORF">GSMUA_101210.1</name>
</gene>
<dbReference type="InParanoid" id="A0A804KRT2"/>
<dbReference type="Proteomes" id="UP000012960">
    <property type="component" value="Unplaced"/>
</dbReference>
<evidence type="ECO:0000313" key="3">
    <source>
        <dbReference type="Proteomes" id="UP000012960"/>
    </source>
</evidence>
<accession>A0A804KRT2</accession>
<dbReference type="EnsemblPlants" id="Ma10_t02510.1">
    <property type="protein sequence ID" value="Ma10_p02510.1"/>
    <property type="gene ID" value="Ma10_g02510"/>
</dbReference>
<dbReference type="AlphaFoldDB" id="A0A804KRT2"/>
<evidence type="ECO:0000313" key="1">
    <source>
        <dbReference type="EMBL" id="CAG1852280.1"/>
    </source>
</evidence>
<proteinExistence type="predicted"/>
<dbReference type="Gene3D" id="3.50.80.10">
    <property type="entry name" value="D-tyrosyl-tRNA(Tyr) deacylase"/>
    <property type="match status" value="1"/>
</dbReference>
<sequence length="71" mass="7589">MSAVVQRVPSAGLEVAGRVVSEIGPGLLVLIGINESNTDADADYMYARMPVASHLCSSLFQEFAYRSNLLS</sequence>
<dbReference type="InterPro" id="IPR003732">
    <property type="entry name" value="Daa-tRNA_deacyls_DTD"/>
</dbReference>
<dbReference type="GO" id="GO:0051500">
    <property type="term" value="F:D-tyrosyl-tRNA(Tyr) deacylase activity"/>
    <property type="evidence" value="ECO:0000318"/>
    <property type="project" value="GO_Central"/>
</dbReference>
<reference evidence="1" key="1">
    <citation type="submission" date="2021-03" db="EMBL/GenBank/DDBJ databases">
        <authorList>
            <consortium name="Genoscope - CEA"/>
            <person name="William W."/>
        </authorList>
    </citation>
    <scope>NUCLEOTIDE SEQUENCE</scope>
    <source>
        <strain evidence="1">Doubled-haploid Pahang</strain>
    </source>
</reference>
<reference evidence="2" key="2">
    <citation type="submission" date="2021-05" db="UniProtKB">
        <authorList>
            <consortium name="EnsemblPlants"/>
        </authorList>
    </citation>
    <scope>IDENTIFICATION</scope>
    <source>
        <strain evidence="2">subsp. malaccensis</strain>
    </source>
</reference>
<protein>
    <submittedName>
        <fullName evidence="1">(wild Malaysian banana) hypothetical protein</fullName>
    </submittedName>
</protein>
<dbReference type="SUPFAM" id="SSF69500">
    <property type="entry name" value="DTD-like"/>
    <property type="match status" value="1"/>
</dbReference>
<organism evidence="2 3">
    <name type="scientific">Musa acuminata subsp. malaccensis</name>
    <name type="common">Wild banana</name>
    <name type="synonym">Musa malaccensis</name>
    <dbReference type="NCBI Taxonomy" id="214687"/>
    <lineage>
        <taxon>Eukaryota</taxon>
        <taxon>Viridiplantae</taxon>
        <taxon>Streptophyta</taxon>
        <taxon>Embryophyta</taxon>
        <taxon>Tracheophyta</taxon>
        <taxon>Spermatophyta</taxon>
        <taxon>Magnoliopsida</taxon>
        <taxon>Liliopsida</taxon>
        <taxon>Zingiberales</taxon>
        <taxon>Musaceae</taxon>
        <taxon>Musa</taxon>
    </lineage>
</organism>
<dbReference type="Pfam" id="PF02580">
    <property type="entry name" value="Tyr_Deacylase"/>
    <property type="match status" value="1"/>
</dbReference>
<dbReference type="InterPro" id="IPR023509">
    <property type="entry name" value="DTD-like_sf"/>
</dbReference>
<dbReference type="EMBL" id="HG996476">
    <property type="protein sequence ID" value="CAG1852280.1"/>
    <property type="molecule type" value="Genomic_DNA"/>
</dbReference>
<name>A0A804KRT2_MUSAM</name>
<evidence type="ECO:0000313" key="2">
    <source>
        <dbReference type="EnsemblPlants" id="Ma10_p02510.1"/>
    </source>
</evidence>
<dbReference type="GO" id="GO:0005737">
    <property type="term" value="C:cytoplasm"/>
    <property type="evidence" value="ECO:0000318"/>
    <property type="project" value="GO_Central"/>
</dbReference>
<dbReference type="Gramene" id="Ma10_t02510.1">
    <property type="protein sequence ID" value="Ma10_p02510.1"/>
    <property type="gene ID" value="Ma10_g02510"/>
</dbReference>